<dbReference type="PANTHER" id="PTHR22950:SF646">
    <property type="entry name" value="SODIUM-COUPLED NEUTRAL AMINO ACID TRANSPORTER 10-RELATED"/>
    <property type="match status" value="1"/>
</dbReference>
<reference evidence="11" key="1">
    <citation type="journal article" date="2015" name="Nat. Genet.">
        <title>The genome and transcriptome of the zoonotic hookworm Ancylostoma ceylanicum identify infection-specific gene families.</title>
        <authorList>
            <person name="Schwarz E.M."/>
            <person name="Hu Y."/>
            <person name="Antoshechkin I."/>
            <person name="Miller M.M."/>
            <person name="Sternberg P.W."/>
            <person name="Aroian R.V."/>
        </authorList>
    </citation>
    <scope>NUCLEOTIDE SEQUENCE</scope>
    <source>
        <strain evidence="11">HY135</strain>
    </source>
</reference>
<feature type="region of interest" description="Disordered" evidence="7">
    <location>
        <begin position="1"/>
        <end position="21"/>
    </location>
</feature>
<keyword evidence="11" id="KW-1185">Reference proteome</keyword>
<keyword evidence="6 8" id="KW-0472">Membrane</keyword>
<evidence type="ECO:0000256" key="8">
    <source>
        <dbReference type="SAM" id="Phobius"/>
    </source>
</evidence>
<evidence type="ECO:0000256" key="1">
    <source>
        <dbReference type="ARBA" id="ARBA00004141"/>
    </source>
</evidence>
<sequence>MEDSEELLDEKRDHDDIDAESGHEHIKPRAAFTPWPHVFNLANCIVGVSVLAMPFVFQQCGILLATIMIAICSVLTKYTCHFLAKAAFISSKHSYEALALTALGPAGRRLVELCLLCYLVSSIVAFLVVIGDLGPHIVADYLELEAPTQRLRTLVMGVERYTWKGWANQLCDWLAAGTDQSPSFAAPPSPGCCYAASDFPTVSDQGFGEVLSD</sequence>
<evidence type="ECO:0000313" key="11">
    <source>
        <dbReference type="Proteomes" id="UP000024635"/>
    </source>
</evidence>
<dbReference type="AlphaFoldDB" id="A0A016VJ44"/>
<dbReference type="Pfam" id="PF01490">
    <property type="entry name" value="Aa_trans"/>
    <property type="match status" value="1"/>
</dbReference>
<evidence type="ECO:0000259" key="9">
    <source>
        <dbReference type="Pfam" id="PF01490"/>
    </source>
</evidence>
<keyword evidence="2" id="KW-0813">Transport</keyword>
<keyword evidence="4" id="KW-0029">Amino-acid transport</keyword>
<keyword evidence="3 8" id="KW-0812">Transmembrane</keyword>
<feature type="transmembrane region" description="Helical" evidence="8">
    <location>
        <begin position="110"/>
        <end position="130"/>
    </location>
</feature>
<dbReference type="InterPro" id="IPR013057">
    <property type="entry name" value="AA_transpt_TM"/>
</dbReference>
<dbReference type="PANTHER" id="PTHR22950">
    <property type="entry name" value="AMINO ACID TRANSPORTER"/>
    <property type="match status" value="1"/>
</dbReference>
<dbReference type="EMBL" id="JARK01001345">
    <property type="protein sequence ID" value="EYC27609.1"/>
    <property type="molecule type" value="Genomic_DNA"/>
</dbReference>
<organism evidence="10 11">
    <name type="scientific">Ancylostoma ceylanicum</name>
    <dbReference type="NCBI Taxonomy" id="53326"/>
    <lineage>
        <taxon>Eukaryota</taxon>
        <taxon>Metazoa</taxon>
        <taxon>Ecdysozoa</taxon>
        <taxon>Nematoda</taxon>
        <taxon>Chromadorea</taxon>
        <taxon>Rhabditida</taxon>
        <taxon>Rhabditina</taxon>
        <taxon>Rhabditomorpha</taxon>
        <taxon>Strongyloidea</taxon>
        <taxon>Ancylostomatidae</taxon>
        <taxon>Ancylostomatinae</taxon>
        <taxon>Ancylostoma</taxon>
    </lineage>
</organism>
<evidence type="ECO:0000256" key="5">
    <source>
        <dbReference type="ARBA" id="ARBA00022989"/>
    </source>
</evidence>
<name>A0A016VJ44_9BILA</name>
<keyword evidence="5 8" id="KW-1133">Transmembrane helix</keyword>
<feature type="transmembrane region" description="Helical" evidence="8">
    <location>
        <begin position="38"/>
        <end position="57"/>
    </location>
</feature>
<accession>A0A016VJ44</accession>
<feature type="transmembrane region" description="Helical" evidence="8">
    <location>
        <begin position="63"/>
        <end position="89"/>
    </location>
</feature>
<feature type="compositionally biased region" description="Basic and acidic residues" evidence="7">
    <location>
        <begin position="9"/>
        <end position="21"/>
    </location>
</feature>
<evidence type="ECO:0000313" key="10">
    <source>
        <dbReference type="EMBL" id="EYC27609.1"/>
    </source>
</evidence>
<comment type="caution">
    <text evidence="10">The sequence shown here is derived from an EMBL/GenBank/DDBJ whole genome shotgun (WGS) entry which is preliminary data.</text>
</comment>
<dbReference type="Proteomes" id="UP000024635">
    <property type="component" value="Unassembled WGS sequence"/>
</dbReference>
<proteinExistence type="predicted"/>
<dbReference type="GO" id="GO:0015179">
    <property type="term" value="F:L-amino acid transmembrane transporter activity"/>
    <property type="evidence" value="ECO:0007669"/>
    <property type="project" value="TreeGrafter"/>
</dbReference>
<protein>
    <recommendedName>
        <fullName evidence="9">Amino acid transporter transmembrane domain-containing protein</fullName>
    </recommendedName>
</protein>
<evidence type="ECO:0000256" key="4">
    <source>
        <dbReference type="ARBA" id="ARBA00022970"/>
    </source>
</evidence>
<evidence type="ECO:0000256" key="7">
    <source>
        <dbReference type="SAM" id="MobiDB-lite"/>
    </source>
</evidence>
<evidence type="ECO:0000256" key="2">
    <source>
        <dbReference type="ARBA" id="ARBA00022448"/>
    </source>
</evidence>
<comment type="subcellular location">
    <subcellularLocation>
        <location evidence="1">Membrane</location>
        <topology evidence="1">Multi-pass membrane protein</topology>
    </subcellularLocation>
</comment>
<dbReference type="OrthoDB" id="5854977at2759"/>
<feature type="domain" description="Amino acid transporter transmembrane" evidence="9">
    <location>
        <begin position="33"/>
        <end position="144"/>
    </location>
</feature>
<evidence type="ECO:0000256" key="6">
    <source>
        <dbReference type="ARBA" id="ARBA00023136"/>
    </source>
</evidence>
<dbReference type="STRING" id="53326.A0A016VJ44"/>
<gene>
    <name evidence="10" type="primary">Acey_s0009.g823</name>
    <name evidence="10" type="ORF">Y032_0009g823</name>
</gene>
<dbReference type="GO" id="GO:0016020">
    <property type="term" value="C:membrane"/>
    <property type="evidence" value="ECO:0007669"/>
    <property type="project" value="UniProtKB-SubCell"/>
</dbReference>
<evidence type="ECO:0000256" key="3">
    <source>
        <dbReference type="ARBA" id="ARBA00022692"/>
    </source>
</evidence>